<protein>
    <submittedName>
        <fullName evidence="1">Uncharacterized protein</fullName>
    </submittedName>
</protein>
<keyword evidence="2" id="KW-1185">Reference proteome</keyword>
<reference evidence="1 2" key="1">
    <citation type="journal article" date="2023" name="Commun. Biol.">
        <title>Reorganization of the ancestral sex-determining regions during the evolution of trioecy in Pleodorina starrii.</title>
        <authorList>
            <person name="Takahashi K."/>
            <person name="Suzuki S."/>
            <person name="Kawai-Toyooka H."/>
            <person name="Yamamoto K."/>
            <person name="Hamaji T."/>
            <person name="Ootsuki R."/>
            <person name="Yamaguchi H."/>
            <person name="Kawachi M."/>
            <person name="Higashiyama T."/>
            <person name="Nozaki H."/>
        </authorList>
    </citation>
    <scope>NUCLEOTIDE SEQUENCE [LARGE SCALE GENOMIC DNA]</scope>
    <source>
        <strain evidence="1 2">NIES-4479</strain>
    </source>
</reference>
<dbReference type="AlphaFoldDB" id="A0A9W6C1B3"/>
<gene>
    <name evidence="1" type="primary">PLESTBF000915</name>
    <name evidence="1" type="ORF">PLESTB_001787500</name>
</gene>
<proteinExistence type="predicted"/>
<sequence>MSQRGSYYEIEQLAERPGRLGALVSFVKRGGTLILLDGWSAAKGRNSLVQLLAAVLGSDPRCTPVPVTNEQSQNLRISTSFFESLEPKIKPLPGMGLSNMQCQNGTAIYSAFVKKVETSAAMLWPLGKGGVYWIGSSFTRPNIRGYQQVCERMYCL</sequence>
<dbReference type="EMBL" id="BRXU01000049">
    <property type="protein sequence ID" value="GLC61655.1"/>
    <property type="molecule type" value="Genomic_DNA"/>
</dbReference>
<organism evidence="1 2">
    <name type="scientific">Pleodorina starrii</name>
    <dbReference type="NCBI Taxonomy" id="330485"/>
    <lineage>
        <taxon>Eukaryota</taxon>
        <taxon>Viridiplantae</taxon>
        <taxon>Chlorophyta</taxon>
        <taxon>core chlorophytes</taxon>
        <taxon>Chlorophyceae</taxon>
        <taxon>CS clade</taxon>
        <taxon>Chlamydomonadales</taxon>
        <taxon>Volvocaceae</taxon>
        <taxon>Pleodorina</taxon>
    </lineage>
</organism>
<name>A0A9W6C1B3_9CHLO</name>
<evidence type="ECO:0000313" key="2">
    <source>
        <dbReference type="Proteomes" id="UP001165080"/>
    </source>
</evidence>
<evidence type="ECO:0000313" key="1">
    <source>
        <dbReference type="EMBL" id="GLC61655.1"/>
    </source>
</evidence>
<dbReference type="Proteomes" id="UP001165080">
    <property type="component" value="Unassembled WGS sequence"/>
</dbReference>
<comment type="caution">
    <text evidence="1">The sequence shown here is derived from an EMBL/GenBank/DDBJ whole genome shotgun (WGS) entry which is preliminary data.</text>
</comment>
<accession>A0A9W6C1B3</accession>